<sequence>MMSTAAVDPPSSGSRILTYNYLDLVFSPYGEYWRRIRKICVLEIFSVRRVESYRSIREEEVVKLINSISDHTTSSSSSVNLTEKLFAFMASITF</sequence>
<name>A0AAW1XFM6_RUBAR</name>
<reference evidence="6 7" key="1">
    <citation type="journal article" date="2023" name="G3 (Bethesda)">
        <title>A chromosome-length genome assembly and annotation of blackberry (Rubus argutus, cv. 'Hillquist').</title>
        <authorList>
            <person name="Bruna T."/>
            <person name="Aryal R."/>
            <person name="Dudchenko O."/>
            <person name="Sargent D.J."/>
            <person name="Mead D."/>
            <person name="Buti M."/>
            <person name="Cavallini A."/>
            <person name="Hytonen T."/>
            <person name="Andres J."/>
            <person name="Pham M."/>
            <person name="Weisz D."/>
            <person name="Mascagni F."/>
            <person name="Usai G."/>
            <person name="Natali L."/>
            <person name="Bassil N."/>
            <person name="Fernandez G.E."/>
            <person name="Lomsadze A."/>
            <person name="Armour M."/>
            <person name="Olukolu B."/>
            <person name="Poorten T."/>
            <person name="Britton C."/>
            <person name="Davik J."/>
            <person name="Ashrafi H."/>
            <person name="Aiden E.L."/>
            <person name="Borodovsky M."/>
            <person name="Worthington M."/>
        </authorList>
    </citation>
    <scope>NUCLEOTIDE SEQUENCE [LARGE SCALE GENOMIC DNA]</scope>
    <source>
        <strain evidence="6">PI 553951</strain>
    </source>
</reference>
<protein>
    <submittedName>
        <fullName evidence="6">Uncharacterized protein</fullName>
    </submittedName>
</protein>
<accession>A0AAW1XFM6</accession>
<keyword evidence="5" id="KW-0408">Iron</keyword>
<keyword evidence="7" id="KW-1185">Reference proteome</keyword>
<keyword evidence="3" id="KW-0479">Metal-binding</keyword>
<dbReference type="GO" id="GO:0005506">
    <property type="term" value="F:iron ion binding"/>
    <property type="evidence" value="ECO:0007669"/>
    <property type="project" value="InterPro"/>
</dbReference>
<evidence type="ECO:0000256" key="2">
    <source>
        <dbReference type="ARBA" id="ARBA00022617"/>
    </source>
</evidence>
<proteinExistence type="inferred from homology"/>
<evidence type="ECO:0000313" key="7">
    <source>
        <dbReference type="Proteomes" id="UP001457282"/>
    </source>
</evidence>
<dbReference type="PANTHER" id="PTHR47955:SF8">
    <property type="entry name" value="CYTOCHROME P450 71D11-LIKE"/>
    <property type="match status" value="1"/>
</dbReference>
<evidence type="ECO:0000256" key="3">
    <source>
        <dbReference type="ARBA" id="ARBA00022723"/>
    </source>
</evidence>
<organism evidence="6 7">
    <name type="scientific">Rubus argutus</name>
    <name type="common">Southern blackberry</name>
    <dbReference type="NCBI Taxonomy" id="59490"/>
    <lineage>
        <taxon>Eukaryota</taxon>
        <taxon>Viridiplantae</taxon>
        <taxon>Streptophyta</taxon>
        <taxon>Embryophyta</taxon>
        <taxon>Tracheophyta</taxon>
        <taxon>Spermatophyta</taxon>
        <taxon>Magnoliopsida</taxon>
        <taxon>eudicotyledons</taxon>
        <taxon>Gunneridae</taxon>
        <taxon>Pentapetalae</taxon>
        <taxon>rosids</taxon>
        <taxon>fabids</taxon>
        <taxon>Rosales</taxon>
        <taxon>Rosaceae</taxon>
        <taxon>Rosoideae</taxon>
        <taxon>Rosoideae incertae sedis</taxon>
        <taxon>Rubus</taxon>
    </lineage>
</organism>
<dbReference type="Proteomes" id="UP001457282">
    <property type="component" value="Unassembled WGS sequence"/>
</dbReference>
<keyword evidence="4" id="KW-0560">Oxidoreductase</keyword>
<evidence type="ECO:0000313" key="6">
    <source>
        <dbReference type="EMBL" id="KAK9934547.1"/>
    </source>
</evidence>
<gene>
    <name evidence="6" type="ORF">M0R45_021687</name>
</gene>
<comment type="similarity">
    <text evidence="1">Belongs to the cytochrome P450 family.</text>
</comment>
<dbReference type="SUPFAM" id="SSF48264">
    <property type="entry name" value="Cytochrome P450"/>
    <property type="match status" value="1"/>
</dbReference>
<dbReference type="AlphaFoldDB" id="A0AAW1XFM6"/>
<dbReference type="InterPro" id="IPR036396">
    <property type="entry name" value="Cyt_P450_sf"/>
</dbReference>
<dbReference type="Gene3D" id="1.10.630.10">
    <property type="entry name" value="Cytochrome P450"/>
    <property type="match status" value="1"/>
</dbReference>
<dbReference type="GO" id="GO:0020037">
    <property type="term" value="F:heme binding"/>
    <property type="evidence" value="ECO:0007669"/>
    <property type="project" value="InterPro"/>
</dbReference>
<dbReference type="PANTHER" id="PTHR47955">
    <property type="entry name" value="CYTOCHROME P450 FAMILY 71 PROTEIN"/>
    <property type="match status" value="1"/>
</dbReference>
<evidence type="ECO:0000256" key="5">
    <source>
        <dbReference type="ARBA" id="ARBA00023004"/>
    </source>
</evidence>
<dbReference type="EMBL" id="JBEDUW010000004">
    <property type="protein sequence ID" value="KAK9934547.1"/>
    <property type="molecule type" value="Genomic_DNA"/>
</dbReference>
<dbReference type="GO" id="GO:0016705">
    <property type="term" value="F:oxidoreductase activity, acting on paired donors, with incorporation or reduction of molecular oxygen"/>
    <property type="evidence" value="ECO:0007669"/>
    <property type="project" value="InterPro"/>
</dbReference>
<keyword evidence="2" id="KW-0349">Heme</keyword>
<comment type="caution">
    <text evidence="6">The sequence shown here is derived from an EMBL/GenBank/DDBJ whole genome shotgun (WGS) entry which is preliminary data.</text>
</comment>
<evidence type="ECO:0000256" key="4">
    <source>
        <dbReference type="ARBA" id="ARBA00023002"/>
    </source>
</evidence>
<dbReference type="GO" id="GO:0004497">
    <property type="term" value="F:monooxygenase activity"/>
    <property type="evidence" value="ECO:0007669"/>
    <property type="project" value="InterPro"/>
</dbReference>
<evidence type="ECO:0000256" key="1">
    <source>
        <dbReference type="ARBA" id="ARBA00010617"/>
    </source>
</evidence>